<keyword evidence="3" id="KW-1185">Reference proteome</keyword>
<evidence type="ECO:0000313" key="2">
    <source>
        <dbReference type="EMBL" id="KAJ7742263.1"/>
    </source>
</evidence>
<feature type="compositionally biased region" description="Basic residues" evidence="1">
    <location>
        <begin position="30"/>
        <end position="42"/>
    </location>
</feature>
<dbReference type="Proteomes" id="UP001215598">
    <property type="component" value="Unassembled WGS sequence"/>
</dbReference>
<dbReference type="AlphaFoldDB" id="A0AAD7IG10"/>
<proteinExistence type="predicted"/>
<reference evidence="2" key="1">
    <citation type="submission" date="2023-03" db="EMBL/GenBank/DDBJ databases">
        <title>Massive genome expansion in bonnet fungi (Mycena s.s.) driven by repeated elements and novel gene families across ecological guilds.</title>
        <authorList>
            <consortium name="Lawrence Berkeley National Laboratory"/>
            <person name="Harder C.B."/>
            <person name="Miyauchi S."/>
            <person name="Viragh M."/>
            <person name="Kuo A."/>
            <person name="Thoen E."/>
            <person name="Andreopoulos B."/>
            <person name="Lu D."/>
            <person name="Skrede I."/>
            <person name="Drula E."/>
            <person name="Henrissat B."/>
            <person name="Morin E."/>
            <person name="Kohler A."/>
            <person name="Barry K."/>
            <person name="LaButti K."/>
            <person name="Morin E."/>
            <person name="Salamov A."/>
            <person name="Lipzen A."/>
            <person name="Mereny Z."/>
            <person name="Hegedus B."/>
            <person name="Baldrian P."/>
            <person name="Stursova M."/>
            <person name="Weitz H."/>
            <person name="Taylor A."/>
            <person name="Grigoriev I.V."/>
            <person name="Nagy L.G."/>
            <person name="Martin F."/>
            <person name="Kauserud H."/>
        </authorList>
    </citation>
    <scope>NUCLEOTIDE SEQUENCE</scope>
    <source>
        <strain evidence="2">CBHHK182m</strain>
    </source>
</reference>
<feature type="region of interest" description="Disordered" evidence="1">
    <location>
        <begin position="109"/>
        <end position="152"/>
    </location>
</feature>
<name>A0AAD7IG10_9AGAR</name>
<evidence type="ECO:0000313" key="3">
    <source>
        <dbReference type="Proteomes" id="UP001215598"/>
    </source>
</evidence>
<gene>
    <name evidence="2" type="ORF">B0H16DRAFT_1563625</name>
</gene>
<sequence>MSNPPEQPKSKFRDSFKAGWLKVEDVAHKGTSKLKKAFHRTPKPSPAPSPQPSRSPTPAPSNREGPPSGATAINPESAPSRVDNGEDSSKGGDSAQTVISILTRILNPLTPSQIPTGKPGRLTTTLFPNSDRGAPVMKTLTGGNSPKRSISP</sequence>
<comment type="caution">
    <text evidence="2">The sequence shown here is derived from an EMBL/GenBank/DDBJ whole genome shotgun (WGS) entry which is preliminary data.</text>
</comment>
<feature type="compositionally biased region" description="Polar residues" evidence="1">
    <location>
        <begin position="141"/>
        <end position="152"/>
    </location>
</feature>
<dbReference type="EMBL" id="JARKIB010000095">
    <property type="protein sequence ID" value="KAJ7742263.1"/>
    <property type="molecule type" value="Genomic_DNA"/>
</dbReference>
<feature type="region of interest" description="Disordered" evidence="1">
    <location>
        <begin position="27"/>
        <end position="96"/>
    </location>
</feature>
<evidence type="ECO:0000256" key="1">
    <source>
        <dbReference type="SAM" id="MobiDB-lite"/>
    </source>
</evidence>
<feature type="compositionally biased region" description="Pro residues" evidence="1">
    <location>
        <begin position="43"/>
        <end position="59"/>
    </location>
</feature>
<protein>
    <submittedName>
        <fullName evidence="2">Uncharacterized protein</fullName>
    </submittedName>
</protein>
<organism evidence="2 3">
    <name type="scientific">Mycena metata</name>
    <dbReference type="NCBI Taxonomy" id="1033252"/>
    <lineage>
        <taxon>Eukaryota</taxon>
        <taxon>Fungi</taxon>
        <taxon>Dikarya</taxon>
        <taxon>Basidiomycota</taxon>
        <taxon>Agaricomycotina</taxon>
        <taxon>Agaricomycetes</taxon>
        <taxon>Agaricomycetidae</taxon>
        <taxon>Agaricales</taxon>
        <taxon>Marasmiineae</taxon>
        <taxon>Mycenaceae</taxon>
        <taxon>Mycena</taxon>
    </lineage>
</organism>
<accession>A0AAD7IG10</accession>